<keyword evidence="2" id="KW-0808">Transferase</keyword>
<dbReference type="InterPro" id="IPR011990">
    <property type="entry name" value="TPR-like_helical_dom_sf"/>
</dbReference>
<dbReference type="RefSeq" id="WP_094397097.1">
    <property type="nucleotide sequence ID" value="NZ_CP016893.1"/>
</dbReference>
<evidence type="ECO:0000313" key="2">
    <source>
        <dbReference type="EMBL" id="AST57175.1"/>
    </source>
</evidence>
<dbReference type="Proteomes" id="UP000214975">
    <property type="component" value="Chromosome"/>
</dbReference>
<dbReference type="CDD" id="cd02511">
    <property type="entry name" value="Beta4Glucosyltransferase"/>
    <property type="match status" value="1"/>
</dbReference>
<dbReference type="Gene3D" id="1.25.40.10">
    <property type="entry name" value="Tetratricopeptide repeat domain"/>
    <property type="match status" value="1"/>
</dbReference>
<dbReference type="SUPFAM" id="SSF48452">
    <property type="entry name" value="TPR-like"/>
    <property type="match status" value="1"/>
</dbReference>
<dbReference type="SUPFAM" id="SSF53448">
    <property type="entry name" value="Nucleotide-diphospho-sugar transferases"/>
    <property type="match status" value="1"/>
</dbReference>
<dbReference type="Gene3D" id="3.90.550.10">
    <property type="entry name" value="Spore Coat Polysaccharide Biosynthesis Protein SpsA, Chain A"/>
    <property type="match status" value="1"/>
</dbReference>
<sequence>MDDSITISLCMIVKDEELSLDRCLSSIKDAVDEIIIVDTGSTDSTKNIAKKYTSKIFDFKWIDDFSTARNFSFSKATMDYILWLDADDYVEPLDLEKLTKLKNNFDQSVDSVTMKYVLAKDSNGTPSFISIRNRLVKRSKNFKWIGAVHEYLEVYGKIYDSDIHIVHDKIKNTPNRNIEIYEKMIKSKKDFSPRDMFYYANELADHKRYAEAIDYYNMFLDSKRGWIEDILYSLGKLADCYEALGDLTRRDDVLFKSFEYDIPRPDFCCRLGYKFLQENKIRQAIFWYELATKVEKPNHGFVNIACSTWIPHIQLCICYYRLGDIEKSYMHNEEARKYNPNNPMVLQNKTLLESILNKR</sequence>
<dbReference type="SMART" id="SM00028">
    <property type="entry name" value="TPR"/>
    <property type="match status" value="2"/>
</dbReference>
<dbReference type="InterPro" id="IPR019734">
    <property type="entry name" value="TPR_rpt"/>
</dbReference>
<protein>
    <submittedName>
        <fullName evidence="2">Glycosyl transferase family 2</fullName>
    </submittedName>
</protein>
<reference evidence="2 3" key="1">
    <citation type="submission" date="2016-08" db="EMBL/GenBank/DDBJ databases">
        <title>A novel genetic cassette of butanologenic Thermoanaerobacterium thermosaccharolyticum that directly convert cellulose to butanol.</title>
        <authorList>
            <person name="Li T."/>
            <person name="He J."/>
        </authorList>
    </citation>
    <scope>NUCLEOTIDE SEQUENCE [LARGE SCALE GENOMIC DNA]</scope>
    <source>
        <strain evidence="2 3">TG57</strain>
    </source>
</reference>
<dbReference type="AlphaFoldDB" id="A0A223HY19"/>
<dbReference type="GO" id="GO:0016740">
    <property type="term" value="F:transferase activity"/>
    <property type="evidence" value="ECO:0007669"/>
    <property type="project" value="UniProtKB-KW"/>
</dbReference>
<dbReference type="PANTHER" id="PTHR43630:SF2">
    <property type="entry name" value="GLYCOSYLTRANSFERASE"/>
    <property type="match status" value="1"/>
</dbReference>
<gene>
    <name evidence="2" type="ORF">Thert_01066</name>
</gene>
<feature type="domain" description="Glycosyltransferase 2-like" evidence="1">
    <location>
        <begin position="8"/>
        <end position="125"/>
    </location>
</feature>
<evidence type="ECO:0000259" key="1">
    <source>
        <dbReference type="Pfam" id="PF00535"/>
    </source>
</evidence>
<evidence type="ECO:0000313" key="3">
    <source>
        <dbReference type="Proteomes" id="UP000214975"/>
    </source>
</evidence>
<dbReference type="Pfam" id="PF00535">
    <property type="entry name" value="Glycos_transf_2"/>
    <property type="match status" value="1"/>
</dbReference>
<dbReference type="InterPro" id="IPR029044">
    <property type="entry name" value="Nucleotide-diphossugar_trans"/>
</dbReference>
<proteinExistence type="predicted"/>
<accession>A0A223HY19</accession>
<name>A0A223HY19_THETR</name>
<organism evidence="2 3">
    <name type="scientific">Thermoanaerobacterium thermosaccharolyticum</name>
    <name type="common">Clostridium thermosaccharolyticum</name>
    <dbReference type="NCBI Taxonomy" id="1517"/>
    <lineage>
        <taxon>Bacteria</taxon>
        <taxon>Bacillati</taxon>
        <taxon>Bacillota</taxon>
        <taxon>Clostridia</taxon>
        <taxon>Thermoanaerobacterales</taxon>
        <taxon>Thermoanaerobacteraceae</taxon>
        <taxon>Thermoanaerobacterium</taxon>
    </lineage>
</organism>
<dbReference type="EMBL" id="CP016893">
    <property type="protein sequence ID" value="AST57175.1"/>
    <property type="molecule type" value="Genomic_DNA"/>
</dbReference>
<dbReference type="InterPro" id="IPR001173">
    <property type="entry name" value="Glyco_trans_2-like"/>
</dbReference>
<dbReference type="PANTHER" id="PTHR43630">
    <property type="entry name" value="POLY-BETA-1,6-N-ACETYL-D-GLUCOSAMINE SYNTHASE"/>
    <property type="match status" value="1"/>
</dbReference>